<evidence type="ECO:0000259" key="3">
    <source>
        <dbReference type="PROSITE" id="PS51294"/>
    </source>
</evidence>
<keyword evidence="5" id="KW-1185">Reference proteome</keyword>
<dbReference type="GO" id="GO:0005634">
    <property type="term" value="C:nucleus"/>
    <property type="evidence" value="ECO:0007669"/>
    <property type="project" value="TreeGrafter"/>
</dbReference>
<dbReference type="SMART" id="SM00717">
    <property type="entry name" value="SANT"/>
    <property type="match status" value="2"/>
</dbReference>
<dbReference type="Proteomes" id="UP000664521">
    <property type="component" value="Unassembled WGS sequence"/>
</dbReference>
<dbReference type="InterPro" id="IPR009057">
    <property type="entry name" value="Homeodomain-like_sf"/>
</dbReference>
<dbReference type="CDD" id="cd11660">
    <property type="entry name" value="SANT_TRF"/>
    <property type="match status" value="1"/>
</dbReference>
<feature type="region of interest" description="Disordered" evidence="1">
    <location>
        <begin position="308"/>
        <end position="351"/>
    </location>
</feature>
<feature type="domain" description="Myb-like" evidence="2">
    <location>
        <begin position="60"/>
        <end position="133"/>
    </location>
</feature>
<protein>
    <submittedName>
        <fullName evidence="4">Uncharacterized protein</fullName>
    </submittedName>
</protein>
<reference evidence="4" key="1">
    <citation type="submission" date="2021-03" db="EMBL/GenBank/DDBJ databases">
        <authorList>
            <person name="Tagirdzhanova G."/>
        </authorList>
    </citation>
    <scope>NUCLEOTIDE SEQUENCE</scope>
</reference>
<name>A0A8H3ELQ5_9LECA</name>
<dbReference type="Pfam" id="PF00249">
    <property type="entry name" value="Myb_DNA-binding"/>
    <property type="match status" value="1"/>
</dbReference>
<dbReference type="AlphaFoldDB" id="A0A8H3ELQ5"/>
<dbReference type="OrthoDB" id="2143914at2759"/>
<dbReference type="GO" id="GO:0000981">
    <property type="term" value="F:DNA-binding transcription factor activity, RNA polymerase II-specific"/>
    <property type="evidence" value="ECO:0007669"/>
    <property type="project" value="TreeGrafter"/>
</dbReference>
<dbReference type="GO" id="GO:0000978">
    <property type="term" value="F:RNA polymerase II cis-regulatory region sequence-specific DNA binding"/>
    <property type="evidence" value="ECO:0007669"/>
    <property type="project" value="TreeGrafter"/>
</dbReference>
<dbReference type="Pfam" id="PF13921">
    <property type="entry name" value="Myb_DNA-bind_6"/>
    <property type="match status" value="1"/>
</dbReference>
<dbReference type="Gene3D" id="1.10.10.60">
    <property type="entry name" value="Homeodomain-like"/>
    <property type="match status" value="2"/>
</dbReference>
<evidence type="ECO:0000256" key="1">
    <source>
        <dbReference type="SAM" id="MobiDB-lite"/>
    </source>
</evidence>
<dbReference type="CDD" id="cd00167">
    <property type="entry name" value="SANT"/>
    <property type="match status" value="1"/>
</dbReference>
<feature type="compositionally biased region" description="Polar residues" evidence="1">
    <location>
        <begin position="316"/>
        <end position="326"/>
    </location>
</feature>
<feature type="domain" description="HTH myb-type" evidence="3">
    <location>
        <begin position="13"/>
        <end position="63"/>
    </location>
</feature>
<sequence length="351" mass="38962">MGNVATRRASRYWTKEEDDALAQAVRRAGDENPINWHTVAAEVATRNNKECRKRWVYALSAQSSKGSWDDNEDRLLIEAVRKHGFNHDRWTLLEDRLLKEAVDNCGRKWTEIVERFFPNRTPISTKNRYDQLYGDSGSTSFNAFEDGSMPDEFSPPGSSGSHMTKTWPVLDNGQRRSHQDHANQPQRETSSANRPALSQGIAPRATSNSASAFTSSRSSDQWTMSMPMDLSLNSSAMGYSAYSSSPMLQQYNGIDLQPKGYSIPHASPILPQQAGSPSLGAHQNQWPASVHSTTLTAPSIARASFDGSHHTLPGVSHNQLGFSGSMQHRDGNIRTGRDDTRPSTGRQKKPF</sequence>
<dbReference type="PROSITE" id="PS51294">
    <property type="entry name" value="HTH_MYB"/>
    <property type="match status" value="2"/>
</dbReference>
<dbReference type="EMBL" id="CAJPDS010000006">
    <property type="protein sequence ID" value="CAF9907875.1"/>
    <property type="molecule type" value="Genomic_DNA"/>
</dbReference>
<feature type="region of interest" description="Disordered" evidence="1">
    <location>
        <begin position="140"/>
        <end position="220"/>
    </location>
</feature>
<dbReference type="PANTHER" id="PTHR45614">
    <property type="entry name" value="MYB PROTEIN-RELATED"/>
    <property type="match status" value="1"/>
</dbReference>
<dbReference type="InterPro" id="IPR017930">
    <property type="entry name" value="Myb_dom"/>
</dbReference>
<organism evidence="4 5">
    <name type="scientific">Heterodermia speciosa</name>
    <dbReference type="NCBI Taxonomy" id="116794"/>
    <lineage>
        <taxon>Eukaryota</taxon>
        <taxon>Fungi</taxon>
        <taxon>Dikarya</taxon>
        <taxon>Ascomycota</taxon>
        <taxon>Pezizomycotina</taxon>
        <taxon>Lecanoromycetes</taxon>
        <taxon>OSLEUM clade</taxon>
        <taxon>Lecanoromycetidae</taxon>
        <taxon>Caliciales</taxon>
        <taxon>Physciaceae</taxon>
        <taxon>Heterodermia</taxon>
    </lineage>
</organism>
<evidence type="ECO:0000313" key="4">
    <source>
        <dbReference type="EMBL" id="CAF9907875.1"/>
    </source>
</evidence>
<comment type="caution">
    <text evidence="4">The sequence shown here is derived from an EMBL/GenBank/DDBJ whole genome shotgun (WGS) entry which is preliminary data.</text>
</comment>
<evidence type="ECO:0000313" key="5">
    <source>
        <dbReference type="Proteomes" id="UP000664521"/>
    </source>
</evidence>
<accession>A0A8H3ELQ5</accession>
<proteinExistence type="predicted"/>
<gene>
    <name evidence="4" type="ORF">HETSPECPRED_007926</name>
</gene>
<dbReference type="InterPro" id="IPR001005">
    <property type="entry name" value="SANT/Myb"/>
</dbReference>
<feature type="compositionally biased region" description="Polar residues" evidence="1">
    <location>
        <begin position="182"/>
        <end position="193"/>
    </location>
</feature>
<dbReference type="InterPro" id="IPR050560">
    <property type="entry name" value="MYB_TF"/>
</dbReference>
<evidence type="ECO:0000259" key="2">
    <source>
        <dbReference type="PROSITE" id="PS50090"/>
    </source>
</evidence>
<feature type="domain" description="Myb-like" evidence="2">
    <location>
        <begin position="13"/>
        <end position="59"/>
    </location>
</feature>
<dbReference type="PROSITE" id="PS50090">
    <property type="entry name" value="MYB_LIKE"/>
    <property type="match status" value="2"/>
</dbReference>
<feature type="compositionally biased region" description="Basic and acidic residues" evidence="1">
    <location>
        <begin position="327"/>
        <end position="341"/>
    </location>
</feature>
<feature type="domain" description="HTH myb-type" evidence="3">
    <location>
        <begin position="82"/>
        <end position="137"/>
    </location>
</feature>
<feature type="compositionally biased region" description="Low complexity" evidence="1">
    <location>
        <begin position="204"/>
        <end position="219"/>
    </location>
</feature>
<dbReference type="SUPFAM" id="SSF46689">
    <property type="entry name" value="Homeodomain-like"/>
    <property type="match status" value="2"/>
</dbReference>